<keyword evidence="3" id="KW-0804">Transcription</keyword>
<dbReference type="SMART" id="SM00345">
    <property type="entry name" value="HTH_GNTR"/>
    <property type="match status" value="1"/>
</dbReference>
<evidence type="ECO:0000256" key="3">
    <source>
        <dbReference type="ARBA" id="ARBA00023163"/>
    </source>
</evidence>
<proteinExistence type="predicted"/>
<dbReference type="PROSITE" id="PS50949">
    <property type="entry name" value="HTH_GNTR"/>
    <property type="match status" value="1"/>
</dbReference>
<name>A0AAP3XRR6_9PROT</name>
<gene>
    <name evidence="5" type="ORF">PZ740_10515</name>
</gene>
<dbReference type="Proteomes" id="UP001301140">
    <property type="component" value="Unassembled WGS sequence"/>
</dbReference>
<dbReference type="PANTHER" id="PTHR43537">
    <property type="entry name" value="TRANSCRIPTIONAL REGULATOR, GNTR FAMILY"/>
    <property type="match status" value="1"/>
</dbReference>
<organism evidence="5 6">
    <name type="scientific">Marinimicrococcus flavescens</name>
    <dbReference type="NCBI Taxonomy" id="3031815"/>
    <lineage>
        <taxon>Bacteria</taxon>
        <taxon>Pseudomonadati</taxon>
        <taxon>Pseudomonadota</taxon>
        <taxon>Alphaproteobacteria</taxon>
        <taxon>Geminicoccales</taxon>
        <taxon>Geminicoccaceae</taxon>
        <taxon>Marinimicrococcus</taxon>
    </lineage>
</organism>
<dbReference type="GO" id="GO:0003700">
    <property type="term" value="F:DNA-binding transcription factor activity"/>
    <property type="evidence" value="ECO:0007669"/>
    <property type="project" value="InterPro"/>
</dbReference>
<evidence type="ECO:0000313" key="5">
    <source>
        <dbReference type="EMBL" id="MDF1586814.1"/>
    </source>
</evidence>
<evidence type="ECO:0000256" key="1">
    <source>
        <dbReference type="ARBA" id="ARBA00023015"/>
    </source>
</evidence>
<dbReference type="InterPro" id="IPR000524">
    <property type="entry name" value="Tscrpt_reg_HTH_GntR"/>
</dbReference>
<dbReference type="Gene3D" id="1.10.10.10">
    <property type="entry name" value="Winged helix-like DNA-binding domain superfamily/Winged helix DNA-binding domain"/>
    <property type="match status" value="1"/>
</dbReference>
<feature type="domain" description="HTH gntR-type" evidence="4">
    <location>
        <begin position="27"/>
        <end position="94"/>
    </location>
</feature>
<evidence type="ECO:0000313" key="6">
    <source>
        <dbReference type="Proteomes" id="UP001301140"/>
    </source>
</evidence>
<keyword evidence="2" id="KW-0238">DNA-binding</keyword>
<dbReference type="RefSeq" id="WP_327789234.1">
    <property type="nucleotide sequence ID" value="NZ_JARGEQ010000095.1"/>
</dbReference>
<dbReference type="InterPro" id="IPR011711">
    <property type="entry name" value="GntR_C"/>
</dbReference>
<dbReference type="InterPro" id="IPR036388">
    <property type="entry name" value="WH-like_DNA-bd_sf"/>
</dbReference>
<dbReference type="InterPro" id="IPR036390">
    <property type="entry name" value="WH_DNA-bd_sf"/>
</dbReference>
<dbReference type="SUPFAM" id="SSF48008">
    <property type="entry name" value="GntR ligand-binding domain-like"/>
    <property type="match status" value="1"/>
</dbReference>
<dbReference type="SMART" id="SM00895">
    <property type="entry name" value="FCD"/>
    <property type="match status" value="1"/>
</dbReference>
<comment type="caution">
    <text evidence="5">The sequence shown here is derived from an EMBL/GenBank/DDBJ whole genome shotgun (WGS) entry which is preliminary data.</text>
</comment>
<sequence>MRDTALFDGFDPADYDNAPAGAADKDEPMSARAYRVLREALLSGAFPPGALLHTRPIAAQFGMSTMPVREALALLRADGALETLPNRAFRVPFLSLATYREVLLMRVRLETAAGERAAVLATYEDLRAVSEIYRGMVEAEQGPLERYLRLHRRFHFAIYAIAGLPVLQSVIDSLWLRVGPLLSASSRERMAVDRNHHGAILAALETADCAAVSEALRADIADGLEPVGEYLAAQAAAP</sequence>
<accession>A0AAP3XRR6</accession>
<dbReference type="Gene3D" id="1.20.120.530">
    <property type="entry name" value="GntR ligand-binding domain-like"/>
    <property type="match status" value="1"/>
</dbReference>
<protein>
    <submittedName>
        <fullName evidence="5">GntR family transcriptional regulator</fullName>
    </submittedName>
</protein>
<dbReference type="Pfam" id="PF07729">
    <property type="entry name" value="FCD"/>
    <property type="match status" value="1"/>
</dbReference>
<dbReference type="AlphaFoldDB" id="A0AAP3XRR6"/>
<dbReference type="Pfam" id="PF00392">
    <property type="entry name" value="GntR"/>
    <property type="match status" value="1"/>
</dbReference>
<keyword evidence="1" id="KW-0805">Transcription regulation</keyword>
<dbReference type="InterPro" id="IPR008920">
    <property type="entry name" value="TF_FadR/GntR_C"/>
</dbReference>
<keyword evidence="6" id="KW-1185">Reference proteome</keyword>
<dbReference type="EMBL" id="JARGEQ010000095">
    <property type="protein sequence ID" value="MDF1586814.1"/>
    <property type="molecule type" value="Genomic_DNA"/>
</dbReference>
<evidence type="ECO:0000259" key="4">
    <source>
        <dbReference type="PROSITE" id="PS50949"/>
    </source>
</evidence>
<dbReference type="GO" id="GO:0003677">
    <property type="term" value="F:DNA binding"/>
    <property type="evidence" value="ECO:0007669"/>
    <property type="project" value="UniProtKB-KW"/>
</dbReference>
<dbReference type="PANTHER" id="PTHR43537:SF39">
    <property type="entry name" value="HTH-TYPE TRANSCRIPTIONAL REGULATOR MCBR"/>
    <property type="match status" value="1"/>
</dbReference>
<reference evidence="5 6" key="1">
    <citation type="submission" date="2023-03" db="EMBL/GenBank/DDBJ databases">
        <title>YIM 152171 draft genome.</title>
        <authorList>
            <person name="Yang Z."/>
        </authorList>
    </citation>
    <scope>NUCLEOTIDE SEQUENCE [LARGE SCALE GENOMIC DNA]</scope>
    <source>
        <strain evidence="5 6">YIM 152171</strain>
    </source>
</reference>
<evidence type="ECO:0000256" key="2">
    <source>
        <dbReference type="ARBA" id="ARBA00023125"/>
    </source>
</evidence>
<dbReference type="SUPFAM" id="SSF46785">
    <property type="entry name" value="Winged helix' DNA-binding domain"/>
    <property type="match status" value="1"/>
</dbReference>